<dbReference type="KEGG" id="tep:TepRe1_0469"/>
<dbReference type="HAMAP" id="MF_00795">
    <property type="entry name" value="CutC"/>
    <property type="match status" value="1"/>
</dbReference>
<dbReference type="OrthoDB" id="9815677at2"/>
<keyword evidence="4" id="KW-1185">Reference proteome</keyword>
<evidence type="ECO:0000313" key="4">
    <source>
        <dbReference type="Proteomes" id="UP000010802"/>
    </source>
</evidence>
<dbReference type="RefSeq" id="WP_013777590.1">
    <property type="nucleotide sequence ID" value="NC_015519.1"/>
</dbReference>
<dbReference type="Pfam" id="PF03932">
    <property type="entry name" value="CutC"/>
    <property type="match status" value="1"/>
</dbReference>
<dbReference type="AlphaFoldDB" id="F4LUU9"/>
<evidence type="ECO:0000256" key="2">
    <source>
        <dbReference type="HAMAP-Rule" id="MF_00795"/>
    </source>
</evidence>
<dbReference type="HOGENOM" id="CLU_050555_1_1_9"/>
<comment type="caution">
    <text evidence="2">Once thought to be involved in copper homeostasis, experiments in E.coli have shown this is not the case.</text>
</comment>
<dbReference type="SUPFAM" id="SSF110395">
    <property type="entry name" value="CutC-like"/>
    <property type="match status" value="1"/>
</dbReference>
<dbReference type="Gene3D" id="3.20.20.380">
    <property type="entry name" value="Copper homeostasis (CutC) domain"/>
    <property type="match status" value="1"/>
</dbReference>
<dbReference type="GO" id="GO:0005507">
    <property type="term" value="F:copper ion binding"/>
    <property type="evidence" value="ECO:0007669"/>
    <property type="project" value="TreeGrafter"/>
</dbReference>
<dbReference type="STRING" id="1209989.TepRe1_0469"/>
<dbReference type="GO" id="GO:0005737">
    <property type="term" value="C:cytoplasm"/>
    <property type="evidence" value="ECO:0007669"/>
    <property type="project" value="UniProtKB-SubCell"/>
</dbReference>
<proteinExistence type="inferred from homology"/>
<dbReference type="InterPro" id="IPR036822">
    <property type="entry name" value="CutC-like_dom_sf"/>
</dbReference>
<dbReference type="PATRIC" id="fig|1209989.3.peg.547"/>
<organism evidence="3 4">
    <name type="scientific">Tepidanaerobacter acetatoxydans (strain DSM 21804 / JCM 16047 / Re1)</name>
    <dbReference type="NCBI Taxonomy" id="1209989"/>
    <lineage>
        <taxon>Bacteria</taxon>
        <taxon>Bacillati</taxon>
        <taxon>Bacillota</taxon>
        <taxon>Clostridia</taxon>
        <taxon>Thermosediminibacterales</taxon>
        <taxon>Tepidanaerobacteraceae</taxon>
        <taxon>Tepidanaerobacter</taxon>
    </lineage>
</organism>
<dbReference type="InterPro" id="IPR005627">
    <property type="entry name" value="CutC-like"/>
</dbReference>
<gene>
    <name evidence="2" type="primary">cutC</name>
    <name evidence="3" type="ordered locus">TEPIRE1_0515</name>
</gene>
<dbReference type="PANTHER" id="PTHR12598">
    <property type="entry name" value="COPPER HOMEOSTASIS PROTEIN CUTC"/>
    <property type="match status" value="1"/>
</dbReference>
<dbReference type="KEGG" id="tae:TepiRe1_0515"/>
<accession>L0S014</accession>
<dbReference type="PANTHER" id="PTHR12598:SF0">
    <property type="entry name" value="COPPER HOMEOSTASIS PROTEIN CUTC HOMOLOG"/>
    <property type="match status" value="1"/>
</dbReference>
<dbReference type="Proteomes" id="UP000010802">
    <property type="component" value="Chromosome"/>
</dbReference>
<accession>F4LUU9</accession>
<dbReference type="EMBL" id="HF563609">
    <property type="protein sequence ID" value="CCP25198.1"/>
    <property type="molecule type" value="Genomic_DNA"/>
</dbReference>
<protein>
    <recommendedName>
        <fullName evidence="2">PF03932 family protein CutC</fullName>
    </recommendedName>
</protein>
<evidence type="ECO:0000256" key="1">
    <source>
        <dbReference type="ARBA" id="ARBA00007768"/>
    </source>
</evidence>
<dbReference type="eggNOG" id="COG3142">
    <property type="taxonomic scope" value="Bacteria"/>
</dbReference>
<reference evidence="4" key="1">
    <citation type="journal article" date="2013" name="Genome Announc.">
        <title>First genome sequence of a syntrophic acetate-oxidizing bacterium, Tepidanaerobacter acetatoxydans strain Re1.</title>
        <authorList>
            <person name="Manzoor S."/>
            <person name="Bongcam-Rudloff E."/>
            <person name="Schnurer A."/>
            <person name="Muller B."/>
        </authorList>
    </citation>
    <scope>NUCLEOTIDE SEQUENCE [LARGE SCALE GENOMIC DNA]</scope>
    <source>
        <strain evidence="4">Re1</strain>
    </source>
</reference>
<comment type="subcellular location">
    <subcellularLocation>
        <location evidence="2">Cytoplasm</location>
    </subcellularLocation>
</comment>
<name>F4LUU9_TEPAE</name>
<keyword evidence="2" id="KW-0963">Cytoplasm</keyword>
<sequence>MLEVIATCIDDALKIEACGGQRIELVSSLTEGGLTPSYALIKNVVEKVTIPVNVMIRPHAKSFVYSKEDIEIMREDIEIVKELKANGIVIGMIDENGNIAEENLEKLLEAAEGLDVTFHRAIEETNDLVKSVKILTKYPQINRILTSGGKGKIIDNLDVIRRMAEAGEGKLEIMAGGGMTKEILRPVIEKTGISEVHFGTAVRINDSCTLDISCEKLREVAEEYTRITSLNA</sequence>
<comment type="similarity">
    <text evidence="1 2">Belongs to the CutC family.</text>
</comment>
<evidence type="ECO:0000313" key="3">
    <source>
        <dbReference type="EMBL" id="CCP25198.1"/>
    </source>
</evidence>